<dbReference type="SMART" id="SM00108">
    <property type="entry name" value="B_lectin"/>
    <property type="match status" value="1"/>
</dbReference>
<comment type="caution">
    <text evidence="5">The sequence shown here is derived from an EMBL/GenBank/DDBJ whole genome shotgun (WGS) entry which is preliminary data.</text>
</comment>
<keyword evidence="6" id="KW-1185">Reference proteome</keyword>
<dbReference type="SMART" id="SM00220">
    <property type="entry name" value="S_TKc"/>
    <property type="match status" value="1"/>
</dbReference>
<evidence type="ECO:0000259" key="3">
    <source>
        <dbReference type="PROSITE" id="PS50011"/>
    </source>
</evidence>
<dbReference type="InterPro" id="IPR011009">
    <property type="entry name" value="Kinase-like_dom_sf"/>
</dbReference>
<dbReference type="InterPro" id="IPR036426">
    <property type="entry name" value="Bulb-type_lectin_dom_sf"/>
</dbReference>
<dbReference type="SUPFAM" id="SSF56112">
    <property type="entry name" value="Protein kinase-like (PK-like)"/>
    <property type="match status" value="1"/>
</dbReference>
<feature type="region of interest" description="Disordered" evidence="1">
    <location>
        <begin position="313"/>
        <end position="336"/>
    </location>
</feature>
<organism evidence="5 6">
    <name type="scientific">Hypsibius exemplaris</name>
    <name type="common">Freshwater tardigrade</name>
    <dbReference type="NCBI Taxonomy" id="2072580"/>
    <lineage>
        <taxon>Eukaryota</taxon>
        <taxon>Metazoa</taxon>
        <taxon>Ecdysozoa</taxon>
        <taxon>Tardigrada</taxon>
        <taxon>Eutardigrada</taxon>
        <taxon>Parachela</taxon>
        <taxon>Hypsibioidea</taxon>
        <taxon>Hypsibiidae</taxon>
        <taxon>Hypsibius</taxon>
    </lineage>
</organism>
<dbReference type="GO" id="GO:0004674">
    <property type="term" value="F:protein serine/threonine kinase activity"/>
    <property type="evidence" value="ECO:0007669"/>
    <property type="project" value="TreeGrafter"/>
</dbReference>
<dbReference type="PROSITE" id="PS50011">
    <property type="entry name" value="PROTEIN_KINASE_DOM"/>
    <property type="match status" value="1"/>
</dbReference>
<evidence type="ECO:0000256" key="1">
    <source>
        <dbReference type="SAM" id="MobiDB-lite"/>
    </source>
</evidence>
<dbReference type="InterPro" id="IPR000719">
    <property type="entry name" value="Prot_kinase_dom"/>
</dbReference>
<dbReference type="GO" id="GO:0005737">
    <property type="term" value="C:cytoplasm"/>
    <property type="evidence" value="ECO:0007669"/>
    <property type="project" value="TreeGrafter"/>
</dbReference>
<dbReference type="Gene3D" id="2.90.10.30">
    <property type="match status" value="1"/>
</dbReference>
<reference evidence="6" key="1">
    <citation type="submission" date="2017-01" db="EMBL/GenBank/DDBJ databases">
        <title>Comparative genomics of anhydrobiosis in the tardigrade Hypsibius dujardini.</title>
        <authorList>
            <person name="Yoshida Y."/>
            <person name="Koutsovoulos G."/>
            <person name="Laetsch D."/>
            <person name="Stevens L."/>
            <person name="Kumar S."/>
            <person name="Horikawa D."/>
            <person name="Ishino K."/>
            <person name="Komine S."/>
            <person name="Tomita M."/>
            <person name="Blaxter M."/>
            <person name="Arakawa K."/>
        </authorList>
    </citation>
    <scope>NUCLEOTIDE SEQUENCE [LARGE SCALE GENOMIC DNA]</scope>
    <source>
        <strain evidence="6">Z151</strain>
    </source>
</reference>
<evidence type="ECO:0000256" key="2">
    <source>
        <dbReference type="SAM" id="Phobius"/>
    </source>
</evidence>
<dbReference type="PANTHER" id="PTHR24361:SF613">
    <property type="entry name" value="NUCLEAR RECEPTOR-BINDING PROTEIN-RELATED"/>
    <property type="match status" value="1"/>
</dbReference>
<dbReference type="PANTHER" id="PTHR24361">
    <property type="entry name" value="MITOGEN-ACTIVATED KINASE KINASE KINASE"/>
    <property type="match status" value="1"/>
</dbReference>
<accession>A0A9X6NGQ3</accession>
<dbReference type="PROSITE" id="PS00108">
    <property type="entry name" value="PROTEIN_KINASE_ST"/>
    <property type="match status" value="1"/>
</dbReference>
<dbReference type="InterPro" id="IPR008271">
    <property type="entry name" value="Ser/Thr_kinase_AS"/>
</dbReference>
<dbReference type="Proteomes" id="UP000192578">
    <property type="component" value="Unassembled WGS sequence"/>
</dbReference>
<dbReference type="OrthoDB" id="1884773at2759"/>
<dbReference type="Gene3D" id="1.10.510.10">
    <property type="entry name" value="Transferase(Phosphotransferase) domain 1"/>
    <property type="match status" value="1"/>
</dbReference>
<keyword evidence="2" id="KW-0472">Membrane</keyword>
<keyword evidence="2" id="KW-1133">Transmembrane helix</keyword>
<evidence type="ECO:0000313" key="5">
    <source>
        <dbReference type="EMBL" id="OWA52904.1"/>
    </source>
</evidence>
<dbReference type="PROSITE" id="PS50927">
    <property type="entry name" value="BULB_LECTIN"/>
    <property type="match status" value="1"/>
</dbReference>
<dbReference type="EMBL" id="MTYJ01000292">
    <property type="protein sequence ID" value="OWA52904.1"/>
    <property type="molecule type" value="Genomic_DNA"/>
</dbReference>
<dbReference type="Pfam" id="PF00069">
    <property type="entry name" value="Pkinase"/>
    <property type="match status" value="1"/>
</dbReference>
<name>A0A9X6NGQ3_HYPEX</name>
<evidence type="ECO:0000313" key="6">
    <source>
        <dbReference type="Proteomes" id="UP000192578"/>
    </source>
</evidence>
<feature type="transmembrane region" description="Helical" evidence="2">
    <location>
        <begin position="6"/>
        <end position="27"/>
    </location>
</feature>
<dbReference type="InterPro" id="IPR001480">
    <property type="entry name" value="Bulb-type_lectin_dom"/>
</dbReference>
<proteinExistence type="predicted"/>
<dbReference type="AlphaFoldDB" id="A0A9X6NGQ3"/>
<dbReference type="InterPro" id="IPR053235">
    <property type="entry name" value="Ser_Thr_kinase"/>
</dbReference>
<feature type="domain" description="Bulb-type lectin" evidence="4">
    <location>
        <begin position="332"/>
        <end position="446"/>
    </location>
</feature>
<evidence type="ECO:0000259" key="4">
    <source>
        <dbReference type="PROSITE" id="PS50927"/>
    </source>
</evidence>
<dbReference type="GO" id="GO:0005524">
    <property type="term" value="F:ATP binding"/>
    <property type="evidence" value="ECO:0007669"/>
    <property type="project" value="InterPro"/>
</dbReference>
<sequence>MLRDATWYYVVLCGVICELLPPFGLLAQVRCLMVGHAVTQSVLGKKRIHIILEYCEGGNLYQYSKKEPHKMTEKYVLHLAEQVAKGIRYLHTRDPVIVYGDLKGKNILFQDTAFMQVKIADLDSFGMFKGSQTLRGFTKNPVGTPTHMSPEMLKICDELNSLSNMDERVGRRTDMYSFACLILELINMGQVPYTDKNKLSIAQNELSSLLAIRNVINKGGCPDVSILFSAPNALQYSRELQALLNQCLHSNPAERPDCHDLLACISYLKTGIRLYPRQSSCDADKRKQTQTNAAVLRDEDVWSYSSSFWHPELNETGNRRGHKMHAGADNNRADSQPITKLERGQSVASPDQSVYLTLQDDGDLVLYRKADNLVLWASNTYMQPSDHAIMQPDGDFVLYNKNHEKLWHSRTGCLNGCQEGAFLVLQNDGNLVIYDDRENWLWSTNTGWLSDRERYPCWTFDRTSVRDSRSKICCQCLSFRDPKP</sequence>
<dbReference type="SUPFAM" id="SSF51110">
    <property type="entry name" value="alpha-D-mannose-specific plant lectins"/>
    <property type="match status" value="1"/>
</dbReference>
<gene>
    <name evidence="5" type="ORF">BV898_17346</name>
</gene>
<protein>
    <submittedName>
        <fullName evidence="5">Uncharacterized protein</fullName>
    </submittedName>
</protein>
<keyword evidence="2" id="KW-0812">Transmembrane</keyword>
<feature type="domain" description="Protein kinase" evidence="3">
    <location>
        <begin position="1"/>
        <end position="268"/>
    </location>
</feature>